<dbReference type="EMBL" id="JARIHO010000083">
    <property type="protein sequence ID" value="KAJ7309139.1"/>
    <property type="molecule type" value="Genomic_DNA"/>
</dbReference>
<keyword evidence="2" id="KW-1185">Reference proteome</keyword>
<protein>
    <recommendedName>
        <fullName evidence="3">NB-ARC domain-containing protein</fullName>
    </recommendedName>
</protein>
<reference evidence="1" key="1">
    <citation type="submission" date="2023-03" db="EMBL/GenBank/DDBJ databases">
        <title>Massive genome expansion in bonnet fungi (Mycena s.s.) driven by repeated elements and novel gene families across ecological guilds.</title>
        <authorList>
            <consortium name="Lawrence Berkeley National Laboratory"/>
            <person name="Harder C.B."/>
            <person name="Miyauchi S."/>
            <person name="Viragh M."/>
            <person name="Kuo A."/>
            <person name="Thoen E."/>
            <person name="Andreopoulos B."/>
            <person name="Lu D."/>
            <person name="Skrede I."/>
            <person name="Drula E."/>
            <person name="Henrissat B."/>
            <person name="Morin E."/>
            <person name="Kohler A."/>
            <person name="Barry K."/>
            <person name="LaButti K."/>
            <person name="Morin E."/>
            <person name="Salamov A."/>
            <person name="Lipzen A."/>
            <person name="Mereny Z."/>
            <person name="Hegedus B."/>
            <person name="Baldrian P."/>
            <person name="Stursova M."/>
            <person name="Weitz H."/>
            <person name="Taylor A."/>
            <person name="Grigoriev I.V."/>
            <person name="Nagy L.G."/>
            <person name="Martin F."/>
            <person name="Kauserud H."/>
        </authorList>
    </citation>
    <scope>NUCLEOTIDE SEQUENCE</scope>
    <source>
        <strain evidence="1">CBHHK002</strain>
    </source>
</reference>
<dbReference type="InterPro" id="IPR027417">
    <property type="entry name" value="P-loop_NTPase"/>
</dbReference>
<proteinExistence type="predicted"/>
<gene>
    <name evidence="1" type="ORF">DFH08DRAFT_663753</name>
</gene>
<dbReference type="Gene3D" id="3.40.50.300">
    <property type="entry name" value="P-loop containing nucleotide triphosphate hydrolases"/>
    <property type="match status" value="1"/>
</dbReference>
<feature type="non-terminal residue" evidence="1">
    <location>
        <position position="1"/>
    </location>
</feature>
<sequence>AIANKIGNSLQDTLLWLSSQIEEWMLLFDNADDTSINLFPIFPRCTHGNIIITSRNPQVAVHGSMSKVGNMEETDAIDLLLRSAAVEDNTVETTERASEIVKV</sequence>
<dbReference type="AlphaFoldDB" id="A0AAD6Z6S5"/>
<name>A0AAD6Z6S5_9AGAR</name>
<evidence type="ECO:0008006" key="3">
    <source>
        <dbReference type="Google" id="ProtNLM"/>
    </source>
</evidence>
<comment type="caution">
    <text evidence="1">The sequence shown here is derived from an EMBL/GenBank/DDBJ whole genome shotgun (WGS) entry which is preliminary data.</text>
</comment>
<evidence type="ECO:0000313" key="1">
    <source>
        <dbReference type="EMBL" id="KAJ7309139.1"/>
    </source>
</evidence>
<evidence type="ECO:0000313" key="2">
    <source>
        <dbReference type="Proteomes" id="UP001218218"/>
    </source>
</evidence>
<accession>A0AAD6Z6S5</accession>
<dbReference type="Proteomes" id="UP001218218">
    <property type="component" value="Unassembled WGS sequence"/>
</dbReference>
<feature type="non-terminal residue" evidence="1">
    <location>
        <position position="103"/>
    </location>
</feature>
<organism evidence="1 2">
    <name type="scientific">Mycena albidolilacea</name>
    <dbReference type="NCBI Taxonomy" id="1033008"/>
    <lineage>
        <taxon>Eukaryota</taxon>
        <taxon>Fungi</taxon>
        <taxon>Dikarya</taxon>
        <taxon>Basidiomycota</taxon>
        <taxon>Agaricomycotina</taxon>
        <taxon>Agaricomycetes</taxon>
        <taxon>Agaricomycetidae</taxon>
        <taxon>Agaricales</taxon>
        <taxon>Marasmiineae</taxon>
        <taxon>Mycenaceae</taxon>
        <taxon>Mycena</taxon>
    </lineage>
</organism>